<organism evidence="1 2">
    <name type="scientific">Kutzneria buriramensis</name>
    <dbReference type="NCBI Taxonomy" id="1045776"/>
    <lineage>
        <taxon>Bacteria</taxon>
        <taxon>Bacillati</taxon>
        <taxon>Actinomycetota</taxon>
        <taxon>Actinomycetes</taxon>
        <taxon>Pseudonocardiales</taxon>
        <taxon>Pseudonocardiaceae</taxon>
        <taxon>Kutzneria</taxon>
    </lineage>
</organism>
<dbReference type="OrthoDB" id="6401124at2"/>
<keyword evidence="2" id="KW-1185">Reference proteome</keyword>
<dbReference type="InterPro" id="IPR010982">
    <property type="entry name" value="Lambda_DNA-bd_dom_sf"/>
</dbReference>
<comment type="caution">
    <text evidence="1">The sequence shown here is derived from an EMBL/GenBank/DDBJ whole genome shotgun (WGS) entry which is preliminary data.</text>
</comment>
<name>A0A3E0HG09_9PSEU</name>
<dbReference type="RefSeq" id="WP_116176598.1">
    <property type="nucleotide sequence ID" value="NZ_CP144375.1"/>
</dbReference>
<evidence type="ECO:0000313" key="2">
    <source>
        <dbReference type="Proteomes" id="UP000256269"/>
    </source>
</evidence>
<dbReference type="Gene3D" id="1.10.260.40">
    <property type="entry name" value="lambda repressor-like DNA-binding domains"/>
    <property type="match status" value="1"/>
</dbReference>
<dbReference type="GO" id="GO:0003677">
    <property type="term" value="F:DNA binding"/>
    <property type="evidence" value="ECO:0007669"/>
    <property type="project" value="InterPro"/>
</dbReference>
<dbReference type="Proteomes" id="UP000256269">
    <property type="component" value="Unassembled WGS sequence"/>
</dbReference>
<dbReference type="EMBL" id="QUNO01000008">
    <property type="protein sequence ID" value="REH44661.1"/>
    <property type="molecule type" value="Genomic_DNA"/>
</dbReference>
<dbReference type="SUPFAM" id="SSF47413">
    <property type="entry name" value="lambda repressor-like DNA-binding domains"/>
    <property type="match status" value="1"/>
</dbReference>
<reference evidence="1 2" key="1">
    <citation type="submission" date="2018-08" db="EMBL/GenBank/DDBJ databases">
        <title>Genomic Encyclopedia of Archaeal and Bacterial Type Strains, Phase II (KMG-II): from individual species to whole genera.</title>
        <authorList>
            <person name="Goeker M."/>
        </authorList>
    </citation>
    <scope>NUCLEOTIDE SEQUENCE [LARGE SCALE GENOMIC DNA]</scope>
    <source>
        <strain evidence="1 2">DSM 45791</strain>
    </source>
</reference>
<gene>
    <name evidence="1" type="ORF">BCF44_108141</name>
</gene>
<evidence type="ECO:0000313" key="1">
    <source>
        <dbReference type="EMBL" id="REH44661.1"/>
    </source>
</evidence>
<protein>
    <submittedName>
        <fullName evidence="1">Helix-turn-helix protein</fullName>
    </submittedName>
</protein>
<dbReference type="AlphaFoldDB" id="A0A3E0HG09"/>
<sequence>MCGLAKDEVDAPATDPLAELAGTLGTEVREVREGLGWSRWLLTCYSGTSRSLLTRLEEGTALPSVAALTRLASAMGKRVWITLVDEREALPARAQERKVKGE</sequence>
<proteinExistence type="predicted"/>
<accession>A0A3E0HG09</accession>